<evidence type="ECO:0000313" key="3">
    <source>
        <dbReference type="EMBL" id="CAH1107889.1"/>
    </source>
</evidence>
<accession>A0A9P0CZR2</accession>
<sequence>MSEKSATLEDILSEIVKTREDLNTQIVQVRSDIKSSLEASEARILFKTENLKERIKELEKENLGLRDQVEVLERNQKKNTILIFGLNKPVEERSISLFCDEIGNLLDIQISEADIKDFYSLGKLPESPLKVELLTNHKKRLILQNTKKLKNTGWIIANDLTELQRNNIKYLRERMNCYRETNSEKCYIRGEKLFIGNKGYSVDELEDFETTANTTSHSAPATPTPENLPDASVTRELDKVQENDSYKNPNLAQGPGSKNNKKIQQLPKTNLKVLSNIKGSPTTKNTTSKPVDIREKLRNRNGSTNNRDHEIFYLRQTLVNKELQCSRMVGVRGDRIVELEKVMEIVKNNFTSCTHNLTKMGKEKMVILNNLNNVEDENADLHDNIGRFRSINNVLRKRIKLWKKRVERCRNKKNNK</sequence>
<feature type="coiled-coil region" evidence="1">
    <location>
        <begin position="41"/>
        <end position="75"/>
    </location>
</feature>
<reference evidence="3" key="1">
    <citation type="submission" date="2022-01" db="EMBL/GenBank/DDBJ databases">
        <authorList>
            <person name="King R."/>
        </authorList>
    </citation>
    <scope>NUCLEOTIDE SEQUENCE</scope>
</reference>
<organism evidence="3 4">
    <name type="scientific">Psylliodes chrysocephalus</name>
    <dbReference type="NCBI Taxonomy" id="3402493"/>
    <lineage>
        <taxon>Eukaryota</taxon>
        <taxon>Metazoa</taxon>
        <taxon>Ecdysozoa</taxon>
        <taxon>Arthropoda</taxon>
        <taxon>Hexapoda</taxon>
        <taxon>Insecta</taxon>
        <taxon>Pterygota</taxon>
        <taxon>Neoptera</taxon>
        <taxon>Endopterygota</taxon>
        <taxon>Coleoptera</taxon>
        <taxon>Polyphaga</taxon>
        <taxon>Cucujiformia</taxon>
        <taxon>Chrysomeloidea</taxon>
        <taxon>Chrysomelidae</taxon>
        <taxon>Galerucinae</taxon>
        <taxon>Alticini</taxon>
        <taxon>Psylliodes</taxon>
    </lineage>
</organism>
<feature type="compositionally biased region" description="Polar residues" evidence="2">
    <location>
        <begin position="246"/>
        <end position="268"/>
    </location>
</feature>
<protein>
    <submittedName>
        <fullName evidence="3">Uncharacterized protein</fullName>
    </submittedName>
</protein>
<gene>
    <name evidence="3" type="ORF">PSYICH_LOCUS8441</name>
</gene>
<evidence type="ECO:0000313" key="4">
    <source>
        <dbReference type="Proteomes" id="UP001153636"/>
    </source>
</evidence>
<evidence type="ECO:0000256" key="1">
    <source>
        <dbReference type="SAM" id="Coils"/>
    </source>
</evidence>
<feature type="compositionally biased region" description="Polar residues" evidence="2">
    <location>
        <begin position="277"/>
        <end position="289"/>
    </location>
</feature>
<dbReference type="AlphaFoldDB" id="A0A9P0CZR2"/>
<name>A0A9P0CZR2_9CUCU</name>
<keyword evidence="1" id="KW-0175">Coiled coil</keyword>
<feature type="region of interest" description="Disordered" evidence="2">
    <location>
        <begin position="242"/>
        <end position="305"/>
    </location>
</feature>
<keyword evidence="4" id="KW-1185">Reference proteome</keyword>
<feature type="compositionally biased region" description="Low complexity" evidence="2">
    <location>
        <begin position="211"/>
        <end position="225"/>
    </location>
</feature>
<dbReference type="Proteomes" id="UP001153636">
    <property type="component" value="Chromosome 3"/>
</dbReference>
<evidence type="ECO:0000256" key="2">
    <source>
        <dbReference type="SAM" id="MobiDB-lite"/>
    </source>
</evidence>
<dbReference type="EMBL" id="OV651815">
    <property type="protein sequence ID" value="CAH1107889.1"/>
    <property type="molecule type" value="Genomic_DNA"/>
</dbReference>
<feature type="region of interest" description="Disordered" evidence="2">
    <location>
        <begin position="211"/>
        <end position="230"/>
    </location>
</feature>
<dbReference type="OrthoDB" id="6782207at2759"/>
<proteinExistence type="predicted"/>